<dbReference type="Proteomes" id="UP001611450">
    <property type="component" value="Unassembled WGS sequence"/>
</dbReference>
<comment type="caution">
    <text evidence="3">The sequence shown here is derived from an EMBL/GenBank/DDBJ whole genome shotgun (WGS) entry which is preliminary data.</text>
</comment>
<keyword evidence="2" id="KW-0472">Membrane</keyword>
<evidence type="ECO:0000256" key="1">
    <source>
        <dbReference type="SAM" id="MobiDB-lite"/>
    </source>
</evidence>
<sequence length="214" mass="22886">MRDVDDTVHAGHGRPLRIPRSRGALGGLAVLLLGFWGALIPFIGPYFDFAFTPDDPWVWTEARGWLQVLPGVAAIIGGLLMLASRNRLVASFGAWLAAAAGLWFVIGPILADTLNIGDVGEPVATSDLKRALLQLAYFYGLGALILFFAAASLGRLSVRSARDIAFARREVDTRAAAEVDSRRRVADVPGPAEPASRVEATPGPRANKPGLYRS</sequence>
<feature type="region of interest" description="Disordered" evidence="1">
    <location>
        <begin position="180"/>
        <end position="214"/>
    </location>
</feature>
<evidence type="ECO:0000256" key="2">
    <source>
        <dbReference type="SAM" id="Phobius"/>
    </source>
</evidence>
<accession>A0ABW7W912</accession>
<feature type="transmembrane region" description="Helical" evidence="2">
    <location>
        <begin position="89"/>
        <end position="111"/>
    </location>
</feature>
<evidence type="ECO:0000313" key="3">
    <source>
        <dbReference type="EMBL" id="MFI2319414.1"/>
    </source>
</evidence>
<feature type="transmembrane region" description="Helical" evidence="2">
    <location>
        <begin position="24"/>
        <end position="44"/>
    </location>
</feature>
<keyword evidence="4" id="KW-1185">Reference proteome</keyword>
<evidence type="ECO:0000313" key="4">
    <source>
        <dbReference type="Proteomes" id="UP001611450"/>
    </source>
</evidence>
<keyword evidence="2" id="KW-1133">Transmembrane helix</keyword>
<organism evidence="3 4">
    <name type="scientific">Nocardia beijingensis</name>
    <dbReference type="NCBI Taxonomy" id="95162"/>
    <lineage>
        <taxon>Bacteria</taxon>
        <taxon>Bacillati</taxon>
        <taxon>Actinomycetota</taxon>
        <taxon>Actinomycetes</taxon>
        <taxon>Mycobacteriales</taxon>
        <taxon>Nocardiaceae</taxon>
        <taxon>Nocardia</taxon>
    </lineage>
</organism>
<feature type="transmembrane region" description="Helical" evidence="2">
    <location>
        <begin position="64"/>
        <end position="82"/>
    </location>
</feature>
<protein>
    <recommendedName>
        <fullName evidence="5">Secreted protein</fullName>
    </recommendedName>
</protein>
<dbReference type="EMBL" id="JBIRXV010000001">
    <property type="protein sequence ID" value="MFI2319414.1"/>
    <property type="molecule type" value="Genomic_DNA"/>
</dbReference>
<dbReference type="RefSeq" id="WP_396945790.1">
    <property type="nucleotide sequence ID" value="NZ_JBIRXV010000001.1"/>
</dbReference>
<keyword evidence="2" id="KW-0812">Transmembrane</keyword>
<reference evidence="3 4" key="1">
    <citation type="submission" date="2024-10" db="EMBL/GenBank/DDBJ databases">
        <title>The Natural Products Discovery Center: Release of the First 8490 Sequenced Strains for Exploring Actinobacteria Biosynthetic Diversity.</title>
        <authorList>
            <person name="Kalkreuter E."/>
            <person name="Kautsar S.A."/>
            <person name="Yang D."/>
            <person name="Bader C.D."/>
            <person name="Teijaro C.N."/>
            <person name="Fluegel L."/>
            <person name="Davis C.M."/>
            <person name="Simpson J.R."/>
            <person name="Lauterbach L."/>
            <person name="Steele A.D."/>
            <person name="Gui C."/>
            <person name="Meng S."/>
            <person name="Li G."/>
            <person name="Viehrig K."/>
            <person name="Ye F."/>
            <person name="Su P."/>
            <person name="Kiefer A.F."/>
            <person name="Nichols A."/>
            <person name="Cepeda A.J."/>
            <person name="Yan W."/>
            <person name="Fan B."/>
            <person name="Jiang Y."/>
            <person name="Adhikari A."/>
            <person name="Zheng C.-J."/>
            <person name="Schuster L."/>
            <person name="Cowan T.M."/>
            <person name="Smanski M.J."/>
            <person name="Chevrette M.G."/>
            <person name="De Carvalho L.P.S."/>
            <person name="Shen B."/>
        </authorList>
    </citation>
    <scope>NUCLEOTIDE SEQUENCE [LARGE SCALE GENOMIC DNA]</scope>
    <source>
        <strain evidence="3 4">NPDC019626</strain>
    </source>
</reference>
<name>A0ABW7W912_9NOCA</name>
<feature type="transmembrane region" description="Helical" evidence="2">
    <location>
        <begin position="131"/>
        <end position="153"/>
    </location>
</feature>
<proteinExistence type="predicted"/>
<gene>
    <name evidence="3" type="ORF">ACH47G_02910</name>
</gene>
<evidence type="ECO:0008006" key="5">
    <source>
        <dbReference type="Google" id="ProtNLM"/>
    </source>
</evidence>